<organism evidence="1 2">
    <name type="scientific">Dendroctonus ponderosae</name>
    <name type="common">Mountain pine beetle</name>
    <dbReference type="NCBI Taxonomy" id="77166"/>
    <lineage>
        <taxon>Eukaryota</taxon>
        <taxon>Metazoa</taxon>
        <taxon>Ecdysozoa</taxon>
        <taxon>Arthropoda</taxon>
        <taxon>Hexapoda</taxon>
        <taxon>Insecta</taxon>
        <taxon>Pterygota</taxon>
        <taxon>Neoptera</taxon>
        <taxon>Endopterygota</taxon>
        <taxon>Coleoptera</taxon>
        <taxon>Polyphaga</taxon>
        <taxon>Cucujiformia</taxon>
        <taxon>Curculionidae</taxon>
        <taxon>Scolytinae</taxon>
        <taxon>Dendroctonus</taxon>
    </lineage>
</organism>
<accession>U4UJF8</accession>
<dbReference type="PANTHER" id="PTHR12482:SF5">
    <property type="entry name" value="DUF676 DOMAIN-CONTAINING PROTEIN"/>
    <property type="match status" value="1"/>
</dbReference>
<dbReference type="Pfam" id="PF12394">
    <property type="entry name" value="DUF3657"/>
    <property type="match status" value="1"/>
</dbReference>
<protein>
    <submittedName>
        <fullName evidence="1">Uncharacterized protein</fullName>
    </submittedName>
</protein>
<dbReference type="OrthoDB" id="273452at2759"/>
<dbReference type="InterPro" id="IPR022122">
    <property type="entry name" value="DUF3657"/>
</dbReference>
<evidence type="ECO:0000313" key="2">
    <source>
        <dbReference type="Proteomes" id="UP000030742"/>
    </source>
</evidence>
<sequence length="472" mass="54424">MPEQENEIPGCSWRLLNIMSELQSTIEFSVELYKFYNVDLFQRGIYQIRCSLRVSAKLGAEVEVATPEVTTGLGSAVVLGNYGACKPFRILYRNEEISLKDVVLFRCHLLVDAHNLRESLDRADFSLVLDLWFSDTSLNAMSLVSSRTLQLNFSPVEGLHYHLPVVFDYFHLSAVSITIHAALTALVQPSMNAPKTSKSWRKIRTTHCSTLTDPVPQVSSQKFNNRINESSQVHLEAYNVLLDSSNNLKTTIKEYKLLLMQREEIVSDNYDTLIVKYNDYDSTKVGKLAYLKKNPCKPKSNLEELCGGNIKLWNYFLLTFSCKIAIQQFLSKKHHYLRVRRFAELFFLIHNPRKSALSCYEEKCQKYLLISELTKRSKYMQLLPPLPVHCSFLDGDTATMPIIFEDEYQDEFAYEKRNYQGNFKRSKTTDNAQCSCGFDVWEPQKLFQRTSDLNKREDSLSSTCNPKSFKIL</sequence>
<evidence type="ECO:0000313" key="1">
    <source>
        <dbReference type="EMBL" id="ERL92598.1"/>
    </source>
</evidence>
<dbReference type="PANTHER" id="PTHR12482">
    <property type="entry name" value="LIPASE ROG1-RELATED-RELATED"/>
    <property type="match status" value="1"/>
</dbReference>
<dbReference type="Proteomes" id="UP000030742">
    <property type="component" value="Unassembled WGS sequence"/>
</dbReference>
<dbReference type="InterPro" id="IPR044294">
    <property type="entry name" value="Lipase-like"/>
</dbReference>
<dbReference type="EMBL" id="KB632330">
    <property type="protein sequence ID" value="ERL92598.1"/>
    <property type="molecule type" value="Genomic_DNA"/>
</dbReference>
<reference evidence="1 2" key="1">
    <citation type="journal article" date="2013" name="Genome Biol.">
        <title>Draft genome of the mountain pine beetle, Dendroctonus ponderosae Hopkins, a major forest pest.</title>
        <authorList>
            <person name="Keeling C.I."/>
            <person name="Yuen M.M."/>
            <person name="Liao N.Y."/>
            <person name="Docking T.R."/>
            <person name="Chan S.K."/>
            <person name="Taylor G.A."/>
            <person name="Palmquist D.L."/>
            <person name="Jackman S.D."/>
            <person name="Nguyen A."/>
            <person name="Li M."/>
            <person name="Henderson H."/>
            <person name="Janes J.K."/>
            <person name="Zhao Y."/>
            <person name="Pandoh P."/>
            <person name="Moore R."/>
            <person name="Sperling F.A."/>
            <person name="Huber D.P."/>
            <person name="Birol I."/>
            <person name="Jones S.J."/>
            <person name="Bohlmann J."/>
        </authorList>
    </citation>
    <scope>NUCLEOTIDE SEQUENCE</scope>
</reference>
<gene>
    <name evidence="1" type="ORF">D910_09911</name>
</gene>
<dbReference type="AlphaFoldDB" id="U4UJF8"/>
<proteinExistence type="predicted"/>
<name>U4UJF8_DENPD</name>